<dbReference type="AlphaFoldDB" id="A0A8J4XFE8"/>
<dbReference type="EMBL" id="QNUK01000013">
    <property type="protein sequence ID" value="KAF5908388.1"/>
    <property type="molecule type" value="Genomic_DNA"/>
</dbReference>
<evidence type="ECO:0000313" key="2">
    <source>
        <dbReference type="Proteomes" id="UP000727407"/>
    </source>
</evidence>
<reference evidence="1" key="1">
    <citation type="submission" date="2020-07" db="EMBL/GenBank/DDBJ databases">
        <title>Clarias magur genome sequencing, assembly and annotation.</title>
        <authorList>
            <person name="Kushwaha B."/>
            <person name="Kumar R."/>
            <person name="Das P."/>
            <person name="Joshi C.G."/>
            <person name="Kumar D."/>
            <person name="Nagpure N.S."/>
            <person name="Pandey M."/>
            <person name="Agarwal S."/>
            <person name="Srivastava S."/>
            <person name="Singh M."/>
            <person name="Sahoo L."/>
            <person name="Jayasankar P."/>
            <person name="Meher P.K."/>
            <person name="Koringa P.G."/>
            <person name="Iquebal M.A."/>
            <person name="Das S.P."/>
            <person name="Bit A."/>
            <person name="Patnaik S."/>
            <person name="Patel N."/>
            <person name="Shah T.M."/>
            <person name="Hinsu A."/>
            <person name="Jena J.K."/>
        </authorList>
    </citation>
    <scope>NUCLEOTIDE SEQUENCE</scope>
    <source>
        <strain evidence="1">CIFAMagur01</strain>
        <tissue evidence="1">Testis</tissue>
    </source>
</reference>
<proteinExistence type="predicted"/>
<gene>
    <name evidence="1" type="ORF">DAT39_001815</name>
</gene>
<sequence length="76" mass="8734">MAAWWHHLEVLQGSKPVLPLTDVFPLDYSTHYSYSSLVHNYVCPRSSTIRELLQEEGARLSLIFTDMAKCKLTLQP</sequence>
<protein>
    <submittedName>
        <fullName evidence="1">Uncharacterized protein</fullName>
    </submittedName>
</protein>
<comment type="caution">
    <text evidence="1">The sequence shown here is derived from an EMBL/GenBank/DDBJ whole genome shotgun (WGS) entry which is preliminary data.</text>
</comment>
<accession>A0A8J4XFE8</accession>
<dbReference type="Proteomes" id="UP000727407">
    <property type="component" value="Unassembled WGS sequence"/>
</dbReference>
<keyword evidence="2" id="KW-1185">Reference proteome</keyword>
<name>A0A8J4XFE8_CLAMG</name>
<evidence type="ECO:0000313" key="1">
    <source>
        <dbReference type="EMBL" id="KAF5908388.1"/>
    </source>
</evidence>
<organism evidence="1 2">
    <name type="scientific">Clarias magur</name>
    <name type="common">Asian catfish</name>
    <name type="synonym">Macropteronotus magur</name>
    <dbReference type="NCBI Taxonomy" id="1594786"/>
    <lineage>
        <taxon>Eukaryota</taxon>
        <taxon>Metazoa</taxon>
        <taxon>Chordata</taxon>
        <taxon>Craniata</taxon>
        <taxon>Vertebrata</taxon>
        <taxon>Euteleostomi</taxon>
        <taxon>Actinopterygii</taxon>
        <taxon>Neopterygii</taxon>
        <taxon>Teleostei</taxon>
        <taxon>Ostariophysi</taxon>
        <taxon>Siluriformes</taxon>
        <taxon>Clariidae</taxon>
        <taxon>Clarias</taxon>
    </lineage>
</organism>